<name>A0A378VJP3_NEILA</name>
<accession>A0A378VJP3</accession>
<keyword evidence="1" id="KW-0732">Signal</keyword>
<feature type="signal peptide" evidence="1">
    <location>
        <begin position="1"/>
        <end position="17"/>
    </location>
</feature>
<dbReference type="EMBL" id="UGRO01000001">
    <property type="protein sequence ID" value="SUA16381.1"/>
    <property type="molecule type" value="Genomic_DNA"/>
</dbReference>
<protein>
    <submittedName>
        <fullName evidence="2">Uncharacterized protein</fullName>
    </submittedName>
</protein>
<sequence length="307" mass="31403">MRTAVVLLLIMPMAASSAMMPEMVCAGVSPGTAIISKPTEQTAVIASSLSSVSTPASAAAIIPSSSETGINAPLKPPTALEAIMPPFFTASFSNAKAAVVPCVPQTLKPISSRMRATESPTAGVGASDKSRIPNGIFSIFEASRPISSPTRVILKAVFFTTSATSVKVVASEFSNAALTTPGPETPTLITASASPEPWNAPAINGLSSTALQNTTILAQPKPSGVISAVRLTVSPASLTASILIPARVLPILMELHTMSVVFIASGMERINTSSEGDIPFCTSAEKPPIKDTPMALAALSKVCATLT</sequence>
<gene>
    <name evidence="2" type="ORF">NCTC10616_00017</name>
</gene>
<dbReference type="AlphaFoldDB" id="A0A378VJP3"/>
<evidence type="ECO:0000313" key="3">
    <source>
        <dbReference type="Proteomes" id="UP000254193"/>
    </source>
</evidence>
<feature type="chain" id="PRO_5016870568" evidence="1">
    <location>
        <begin position="18"/>
        <end position="307"/>
    </location>
</feature>
<evidence type="ECO:0000256" key="1">
    <source>
        <dbReference type="SAM" id="SignalP"/>
    </source>
</evidence>
<keyword evidence="3" id="KW-1185">Reference proteome</keyword>
<organism evidence="2 3">
    <name type="scientific">Neisseria lactamica</name>
    <dbReference type="NCBI Taxonomy" id="486"/>
    <lineage>
        <taxon>Bacteria</taxon>
        <taxon>Pseudomonadati</taxon>
        <taxon>Pseudomonadota</taxon>
        <taxon>Betaproteobacteria</taxon>
        <taxon>Neisseriales</taxon>
        <taxon>Neisseriaceae</taxon>
        <taxon>Neisseria</taxon>
    </lineage>
</organism>
<evidence type="ECO:0000313" key="2">
    <source>
        <dbReference type="EMBL" id="SUA16381.1"/>
    </source>
</evidence>
<dbReference type="Proteomes" id="UP000254193">
    <property type="component" value="Unassembled WGS sequence"/>
</dbReference>
<reference evidence="2 3" key="1">
    <citation type="submission" date="2018-06" db="EMBL/GenBank/DDBJ databases">
        <authorList>
            <consortium name="Pathogen Informatics"/>
            <person name="Doyle S."/>
        </authorList>
    </citation>
    <scope>NUCLEOTIDE SEQUENCE [LARGE SCALE GENOMIC DNA]</scope>
    <source>
        <strain evidence="2 3">NCTC10616</strain>
    </source>
</reference>
<proteinExistence type="predicted"/>